<evidence type="ECO:0000313" key="2">
    <source>
        <dbReference type="Proteomes" id="UP000193240"/>
    </source>
</evidence>
<evidence type="ECO:0000313" key="1">
    <source>
        <dbReference type="EMBL" id="OSS50471.1"/>
    </source>
</evidence>
<dbReference type="EMBL" id="KZ107842">
    <property type="protein sequence ID" value="OSS50471.1"/>
    <property type="molecule type" value="Genomic_DNA"/>
</dbReference>
<accession>A0A1Y2M368</accession>
<organism evidence="1 2">
    <name type="scientific">Epicoccum nigrum</name>
    <name type="common">Soil fungus</name>
    <name type="synonym">Epicoccum purpurascens</name>
    <dbReference type="NCBI Taxonomy" id="105696"/>
    <lineage>
        <taxon>Eukaryota</taxon>
        <taxon>Fungi</taxon>
        <taxon>Dikarya</taxon>
        <taxon>Ascomycota</taxon>
        <taxon>Pezizomycotina</taxon>
        <taxon>Dothideomycetes</taxon>
        <taxon>Pleosporomycetidae</taxon>
        <taxon>Pleosporales</taxon>
        <taxon>Pleosporineae</taxon>
        <taxon>Didymellaceae</taxon>
        <taxon>Epicoccum</taxon>
    </lineage>
</organism>
<protein>
    <submittedName>
        <fullName evidence="1">Uncharacterized protein</fullName>
    </submittedName>
</protein>
<name>A0A1Y2M368_EPING</name>
<sequence>MIVSLALEVLKYITSKQHCLYSTITPKLRTAVSTVSTKHTDKGCLHNLNMLFTTLFLLAGLASAAPALDARQVTTEFAPWEITAASSARRALDITIKQPNTIRLQRVPRGYAVLPSFEADCAWTWEQSGSPPFGVETLCTTVGENSAYGNFTATLSGTDQGDLKADIKETREVTIFQQQYVRVFEGEQAFNEESGWKVRCGAGGACNWAFRGGELPVKVKQELTTSVGSCEEATVGGC</sequence>
<proteinExistence type="predicted"/>
<keyword evidence="2" id="KW-1185">Reference proteome</keyword>
<gene>
    <name evidence="1" type="ORF">B5807_05103</name>
</gene>
<dbReference type="Proteomes" id="UP000193240">
    <property type="component" value="Unassembled WGS sequence"/>
</dbReference>
<dbReference type="AlphaFoldDB" id="A0A1Y2M368"/>
<reference evidence="1 2" key="1">
    <citation type="journal article" date="2017" name="Genome Announc.">
        <title>Genome sequence of the saprophytic ascomycete Epicoccum nigrum ICMP 19927 strain isolated from New Zealand.</title>
        <authorList>
            <person name="Fokin M."/>
            <person name="Fleetwood D."/>
            <person name="Weir B.S."/>
            <person name="Villas-Boas S.G."/>
        </authorList>
    </citation>
    <scope>NUCLEOTIDE SEQUENCE [LARGE SCALE GENOMIC DNA]</scope>
    <source>
        <strain evidence="1 2">ICMP 19927</strain>
    </source>
</reference>
<dbReference type="InParanoid" id="A0A1Y2M368"/>